<feature type="non-terminal residue" evidence="2">
    <location>
        <position position="92"/>
    </location>
</feature>
<dbReference type="Proteomes" id="UP001560267">
    <property type="component" value="Unassembled WGS sequence"/>
</dbReference>
<dbReference type="Pfam" id="PF00903">
    <property type="entry name" value="Glyoxalase"/>
    <property type="match status" value="1"/>
</dbReference>
<evidence type="ECO:0000313" key="2">
    <source>
        <dbReference type="EMBL" id="MEX6430512.1"/>
    </source>
</evidence>
<dbReference type="CDD" id="cd06587">
    <property type="entry name" value="VOC"/>
    <property type="match status" value="1"/>
</dbReference>
<evidence type="ECO:0000313" key="3">
    <source>
        <dbReference type="Proteomes" id="UP001560267"/>
    </source>
</evidence>
<gene>
    <name evidence="2" type="ORF">AB6A68_11815</name>
</gene>
<keyword evidence="3" id="KW-1185">Reference proteome</keyword>
<reference evidence="2 3" key="1">
    <citation type="submission" date="2024-07" db="EMBL/GenBank/DDBJ databases">
        <title>Draft Genome Sequence of Ferrimicrobium acidiphilum Strain YE2023, Isolated from a Pulp of Bioleach Reactor.</title>
        <authorList>
            <person name="Elkina Y.A."/>
            <person name="Bulaeva A.G."/>
            <person name="Beletsky A.V."/>
            <person name="Mardanov A.V."/>
        </authorList>
    </citation>
    <scope>NUCLEOTIDE SEQUENCE [LARGE SCALE GENOMIC DNA]</scope>
    <source>
        <strain evidence="2 3">YE2023</strain>
    </source>
</reference>
<protein>
    <submittedName>
        <fullName evidence="2">VOC family protein</fullName>
    </submittedName>
</protein>
<dbReference type="SUPFAM" id="SSF54593">
    <property type="entry name" value="Glyoxalase/Bleomycin resistance protein/Dihydroxybiphenyl dioxygenase"/>
    <property type="match status" value="1"/>
</dbReference>
<dbReference type="InterPro" id="IPR029068">
    <property type="entry name" value="Glyas_Bleomycin-R_OHBP_Dase"/>
</dbReference>
<name>A0ABV3Y4N5_9ACTN</name>
<accession>A0ABV3Y4N5</accession>
<comment type="caution">
    <text evidence="2">The sequence shown here is derived from an EMBL/GenBank/DDBJ whole genome shotgun (WGS) entry which is preliminary data.</text>
</comment>
<dbReference type="Gene3D" id="3.10.180.10">
    <property type="entry name" value="2,3-Dihydroxybiphenyl 1,2-Dioxygenase, domain 1"/>
    <property type="match status" value="1"/>
</dbReference>
<dbReference type="InterPro" id="IPR004360">
    <property type="entry name" value="Glyas_Fos-R_dOase_dom"/>
</dbReference>
<sequence>MALSWLGVRTADSEALAGFCEAVLGLALVHREDGFWVFETEAGSRVEVFAPSYPGKDHFVTGPVAGFAVADLDSAAAELAEAGVELLGEPGP</sequence>
<evidence type="ECO:0000259" key="1">
    <source>
        <dbReference type="PROSITE" id="PS51819"/>
    </source>
</evidence>
<dbReference type="InterPro" id="IPR037523">
    <property type="entry name" value="VOC_core"/>
</dbReference>
<dbReference type="PROSITE" id="PS51819">
    <property type="entry name" value="VOC"/>
    <property type="match status" value="1"/>
</dbReference>
<dbReference type="EMBL" id="JBFSHR010000058">
    <property type="protein sequence ID" value="MEX6430512.1"/>
    <property type="molecule type" value="Genomic_DNA"/>
</dbReference>
<feature type="domain" description="VOC" evidence="1">
    <location>
        <begin position="2"/>
        <end position="92"/>
    </location>
</feature>
<proteinExistence type="predicted"/>
<organism evidence="2 3">
    <name type="scientific">Ferrimicrobium acidiphilum</name>
    <dbReference type="NCBI Taxonomy" id="121039"/>
    <lineage>
        <taxon>Bacteria</taxon>
        <taxon>Bacillati</taxon>
        <taxon>Actinomycetota</taxon>
        <taxon>Acidimicrobiia</taxon>
        <taxon>Acidimicrobiales</taxon>
        <taxon>Acidimicrobiaceae</taxon>
        <taxon>Ferrimicrobium</taxon>
    </lineage>
</organism>